<feature type="transmembrane region" description="Helical" evidence="10">
    <location>
        <begin position="479"/>
        <end position="500"/>
    </location>
</feature>
<evidence type="ECO:0000256" key="10">
    <source>
        <dbReference type="SAM" id="Phobius"/>
    </source>
</evidence>
<dbReference type="PANTHER" id="PTHR31632:SF2">
    <property type="entry name" value="PLASMA MEMBRANE IRON PERMEASE"/>
    <property type="match status" value="1"/>
</dbReference>
<feature type="transmembrane region" description="Helical" evidence="10">
    <location>
        <begin position="333"/>
        <end position="359"/>
    </location>
</feature>
<organism evidence="13 14">
    <name type="scientific">Neopusillimonas maritima</name>
    <dbReference type="NCBI Taxonomy" id="2026239"/>
    <lineage>
        <taxon>Bacteria</taxon>
        <taxon>Pseudomonadati</taxon>
        <taxon>Pseudomonadota</taxon>
        <taxon>Betaproteobacteria</taxon>
        <taxon>Burkholderiales</taxon>
        <taxon>Alcaligenaceae</taxon>
        <taxon>Neopusillimonas</taxon>
    </lineage>
</organism>
<evidence type="ECO:0000256" key="7">
    <source>
        <dbReference type="ARBA" id="ARBA00023004"/>
    </source>
</evidence>
<reference evidence="13 14" key="1">
    <citation type="submission" date="2017-08" db="EMBL/GenBank/DDBJ databases">
        <title>Pusillimonas indicus sp. nov., a member of the family Alcaligenaceae isolated from surface seawater.</title>
        <authorList>
            <person name="Li J."/>
        </authorList>
    </citation>
    <scope>NUCLEOTIDE SEQUENCE [LARGE SCALE GENOMIC DNA]</scope>
    <source>
        <strain evidence="13 14">L52-1-41</strain>
    </source>
</reference>
<evidence type="ECO:0000313" key="13">
    <source>
        <dbReference type="EMBL" id="RIY41648.1"/>
    </source>
</evidence>
<dbReference type="InterPro" id="IPR009056">
    <property type="entry name" value="Cyt_c-like_dom"/>
</dbReference>
<evidence type="ECO:0000256" key="6">
    <source>
        <dbReference type="ARBA" id="ARBA00022989"/>
    </source>
</evidence>
<evidence type="ECO:0000256" key="8">
    <source>
        <dbReference type="ARBA" id="ARBA00023136"/>
    </source>
</evidence>
<evidence type="ECO:0000256" key="5">
    <source>
        <dbReference type="ARBA" id="ARBA00022723"/>
    </source>
</evidence>
<accession>A0A3A1YWV3</accession>
<dbReference type="SUPFAM" id="SSF46626">
    <property type="entry name" value="Cytochrome c"/>
    <property type="match status" value="1"/>
</dbReference>
<dbReference type="AlphaFoldDB" id="A0A3A1YWV3"/>
<feature type="signal peptide" evidence="11">
    <location>
        <begin position="1"/>
        <end position="27"/>
    </location>
</feature>
<dbReference type="GO" id="GO:0009055">
    <property type="term" value="F:electron transfer activity"/>
    <property type="evidence" value="ECO:0007669"/>
    <property type="project" value="InterPro"/>
</dbReference>
<gene>
    <name evidence="13" type="ORF">CJP73_04095</name>
</gene>
<sequence>MTRPLVFRWFFRALLFVCVFFSAVAVAQGVQTQSRQLWQLLDYIAVDYSGAVENGHIISETEYAEMKEFGTLAQFELENLPPHPNKAQLLDDVKILQQEIQNKSAPTQVAQAARQLAQGVHNAYPFPTEPETPPDLTVGRQLYQANCIQCHGASGKGNGPLAAQLDPTPTDFTDAARAAQRSKLALYQVISNGVDGTAMPNFDALSDQERWALAYFVADFASSSPQENASGRLSLARSQLEKSLKALEQGQQAAAIKLALSAYLDGFETNEAALAIRNNALMRQIESGMITFRTQVRRNNITEARSTEAQLQNWLIDAEAALSPSQADSGATFIAAFTILVREGLEALLIVVAMLAFLVKANRRDVTPYVHAGWVSALFAGGATWLAATTLINISGAGRELTEGLSSLFAALVLLSVGAWMHHKSVANRWQTYLQNKLSRALTRRTAWFLFILAFIAVYREVFETVLFYAALWQPEQAWAFSGGILAGVIVLAVIARTLFKSSQRLPIGRFFSASSIIVALLAVVLTGKGIVGLQEAGVINITPIQFIRVDLLGIYPSAQSIGAQAVMLIMILFTYWINTRTK</sequence>
<keyword evidence="11" id="KW-0732">Signal</keyword>
<evidence type="ECO:0000256" key="1">
    <source>
        <dbReference type="ARBA" id="ARBA00004141"/>
    </source>
</evidence>
<evidence type="ECO:0000256" key="11">
    <source>
        <dbReference type="SAM" id="SignalP"/>
    </source>
</evidence>
<dbReference type="GO" id="GO:0020037">
    <property type="term" value="F:heme binding"/>
    <property type="evidence" value="ECO:0007669"/>
    <property type="project" value="InterPro"/>
</dbReference>
<keyword evidence="6 10" id="KW-1133">Transmembrane helix</keyword>
<keyword evidence="7 9" id="KW-0408">Iron</keyword>
<evidence type="ECO:0000259" key="12">
    <source>
        <dbReference type="PROSITE" id="PS51007"/>
    </source>
</evidence>
<comment type="subcellular location">
    <subcellularLocation>
        <location evidence="1">Membrane</location>
        <topology evidence="1">Multi-pass membrane protein</topology>
    </subcellularLocation>
</comment>
<dbReference type="Proteomes" id="UP000266206">
    <property type="component" value="Unassembled WGS sequence"/>
</dbReference>
<dbReference type="GO" id="GO:0046872">
    <property type="term" value="F:metal ion binding"/>
    <property type="evidence" value="ECO:0007669"/>
    <property type="project" value="UniProtKB-KW"/>
</dbReference>
<feature type="chain" id="PRO_5017184920" description="Cytochrome c domain-containing protein" evidence="11">
    <location>
        <begin position="28"/>
        <end position="583"/>
    </location>
</feature>
<keyword evidence="5 9" id="KW-0479">Metal-binding</keyword>
<evidence type="ECO:0000313" key="14">
    <source>
        <dbReference type="Proteomes" id="UP000266206"/>
    </source>
</evidence>
<evidence type="ECO:0000256" key="3">
    <source>
        <dbReference type="ARBA" id="ARBA00022617"/>
    </source>
</evidence>
<keyword evidence="3 9" id="KW-0349">Heme</keyword>
<proteinExistence type="inferred from homology"/>
<feature type="transmembrane region" description="Helical" evidence="10">
    <location>
        <begin position="442"/>
        <end position="459"/>
    </location>
</feature>
<dbReference type="PROSITE" id="PS51007">
    <property type="entry name" value="CYTC"/>
    <property type="match status" value="1"/>
</dbReference>
<evidence type="ECO:0000256" key="4">
    <source>
        <dbReference type="ARBA" id="ARBA00022692"/>
    </source>
</evidence>
<dbReference type="InterPro" id="IPR036909">
    <property type="entry name" value="Cyt_c-like_dom_sf"/>
</dbReference>
<protein>
    <recommendedName>
        <fullName evidence="12">Cytochrome c domain-containing protein</fullName>
    </recommendedName>
</protein>
<dbReference type="RefSeq" id="WP_119515551.1">
    <property type="nucleotide sequence ID" value="NZ_NQYH01000002.1"/>
</dbReference>
<dbReference type="Pfam" id="PF03239">
    <property type="entry name" value="FTR1"/>
    <property type="match status" value="1"/>
</dbReference>
<keyword evidence="4 10" id="KW-0812">Transmembrane</keyword>
<feature type="transmembrane region" description="Helical" evidence="10">
    <location>
        <begin position="554"/>
        <end position="578"/>
    </location>
</feature>
<keyword evidence="8 10" id="KW-0472">Membrane</keyword>
<dbReference type="OrthoDB" id="9765171at2"/>
<feature type="transmembrane region" description="Helical" evidence="10">
    <location>
        <begin position="404"/>
        <end position="421"/>
    </location>
</feature>
<comment type="caution">
    <text evidence="13">The sequence shown here is derived from an EMBL/GenBank/DDBJ whole genome shotgun (WGS) entry which is preliminary data.</text>
</comment>
<evidence type="ECO:0000256" key="2">
    <source>
        <dbReference type="ARBA" id="ARBA00008333"/>
    </source>
</evidence>
<dbReference type="PANTHER" id="PTHR31632">
    <property type="entry name" value="IRON TRANSPORTER FTH1"/>
    <property type="match status" value="1"/>
</dbReference>
<dbReference type="InterPro" id="IPR004923">
    <property type="entry name" value="FTR1/Fip1/EfeU"/>
</dbReference>
<dbReference type="Gene3D" id="1.10.760.10">
    <property type="entry name" value="Cytochrome c-like domain"/>
    <property type="match status" value="1"/>
</dbReference>
<name>A0A3A1YWV3_9BURK</name>
<dbReference type="EMBL" id="NQYH01000002">
    <property type="protein sequence ID" value="RIY41648.1"/>
    <property type="molecule type" value="Genomic_DNA"/>
</dbReference>
<feature type="transmembrane region" description="Helical" evidence="10">
    <location>
        <begin position="371"/>
        <end position="392"/>
    </location>
</feature>
<feature type="domain" description="Cytochrome c" evidence="12">
    <location>
        <begin position="134"/>
        <end position="221"/>
    </location>
</feature>
<comment type="similarity">
    <text evidence="2">Belongs to the oxidase-dependent Fe transporter (OFeT) (TC 9.A.10.1) family.</text>
</comment>
<dbReference type="GO" id="GO:0015093">
    <property type="term" value="F:ferrous iron transmembrane transporter activity"/>
    <property type="evidence" value="ECO:0007669"/>
    <property type="project" value="TreeGrafter"/>
</dbReference>
<dbReference type="Pfam" id="PF00034">
    <property type="entry name" value="Cytochrom_C"/>
    <property type="match status" value="1"/>
</dbReference>
<feature type="transmembrane region" description="Helical" evidence="10">
    <location>
        <begin position="512"/>
        <end position="534"/>
    </location>
</feature>
<evidence type="ECO:0000256" key="9">
    <source>
        <dbReference type="PROSITE-ProRule" id="PRU00433"/>
    </source>
</evidence>
<dbReference type="GO" id="GO:0033573">
    <property type="term" value="C:high-affinity iron permease complex"/>
    <property type="evidence" value="ECO:0007669"/>
    <property type="project" value="InterPro"/>
</dbReference>